<keyword evidence="4" id="KW-1185">Reference proteome</keyword>
<dbReference type="PROSITE" id="PS51257">
    <property type="entry name" value="PROKAR_LIPOPROTEIN"/>
    <property type="match status" value="1"/>
</dbReference>
<evidence type="ECO:0000256" key="1">
    <source>
        <dbReference type="SAM" id="Phobius"/>
    </source>
</evidence>
<feature type="domain" description="DUF3955" evidence="2">
    <location>
        <begin position="3"/>
        <end position="59"/>
    </location>
</feature>
<gene>
    <name evidence="3" type="ORF">J4P90_02700</name>
</gene>
<feature type="transmembrane region" description="Helical" evidence="1">
    <location>
        <begin position="41"/>
        <end position="59"/>
    </location>
</feature>
<evidence type="ECO:0000313" key="4">
    <source>
        <dbReference type="Proteomes" id="UP000677611"/>
    </source>
</evidence>
<dbReference type="EMBL" id="JAGDQJ010000004">
    <property type="protein sequence ID" value="MBO1624169.1"/>
    <property type="molecule type" value="Genomic_DNA"/>
</dbReference>
<name>A0ABS3NTD4_9BACI</name>
<sequence>MKKYIVTLIPLILGMGCLISYNILSAESTVAANGVLVEPFYLLPMGYAFLTISIISFVISKFKKVKQ</sequence>
<organism evidence="3 4">
    <name type="scientific">Bacillus arachidis</name>
    <dbReference type="NCBI Taxonomy" id="2819290"/>
    <lineage>
        <taxon>Bacteria</taxon>
        <taxon>Bacillati</taxon>
        <taxon>Bacillota</taxon>
        <taxon>Bacilli</taxon>
        <taxon>Bacillales</taxon>
        <taxon>Bacillaceae</taxon>
        <taxon>Bacillus</taxon>
    </lineage>
</organism>
<protein>
    <submittedName>
        <fullName evidence="3">DUF3955 domain-containing protein</fullName>
    </submittedName>
</protein>
<dbReference type="RefSeq" id="WP_026592143.1">
    <property type="nucleotide sequence ID" value="NZ_JAGDQJ010000004.1"/>
</dbReference>
<dbReference type="Pfam" id="PF13127">
    <property type="entry name" value="DUF3955"/>
    <property type="match status" value="1"/>
</dbReference>
<dbReference type="Proteomes" id="UP000677611">
    <property type="component" value="Unassembled WGS sequence"/>
</dbReference>
<comment type="caution">
    <text evidence="3">The sequence shown here is derived from an EMBL/GenBank/DDBJ whole genome shotgun (WGS) entry which is preliminary data.</text>
</comment>
<keyword evidence="1" id="KW-0812">Transmembrane</keyword>
<evidence type="ECO:0000259" key="2">
    <source>
        <dbReference type="Pfam" id="PF13127"/>
    </source>
</evidence>
<dbReference type="InterPro" id="IPR025016">
    <property type="entry name" value="DUF3955"/>
</dbReference>
<keyword evidence="1" id="KW-0472">Membrane</keyword>
<accession>A0ABS3NTD4</accession>
<proteinExistence type="predicted"/>
<keyword evidence="1" id="KW-1133">Transmembrane helix</keyword>
<reference evidence="3 4" key="1">
    <citation type="submission" date="2021-03" db="EMBL/GenBank/DDBJ databases">
        <title>Identification of novel Bacillus strains.</title>
        <authorList>
            <person name="Xiao Z."/>
            <person name="Li Y."/>
            <person name="Shen J."/>
        </authorList>
    </citation>
    <scope>NUCLEOTIDE SEQUENCE [LARGE SCALE GENOMIC DNA]</scope>
    <source>
        <strain evidence="3 4">SY8</strain>
    </source>
</reference>
<evidence type="ECO:0000313" key="3">
    <source>
        <dbReference type="EMBL" id="MBO1624169.1"/>
    </source>
</evidence>